<dbReference type="AlphaFoldDB" id="A0A5C6DRD2"/>
<proteinExistence type="predicted"/>
<dbReference type="EMBL" id="SJPY01000007">
    <property type="protein sequence ID" value="TWU37566.1"/>
    <property type="molecule type" value="Genomic_DNA"/>
</dbReference>
<organism evidence="1 2">
    <name type="scientific">Novipirellula aureliae</name>
    <dbReference type="NCBI Taxonomy" id="2527966"/>
    <lineage>
        <taxon>Bacteria</taxon>
        <taxon>Pseudomonadati</taxon>
        <taxon>Planctomycetota</taxon>
        <taxon>Planctomycetia</taxon>
        <taxon>Pirellulales</taxon>
        <taxon>Pirellulaceae</taxon>
        <taxon>Novipirellula</taxon>
    </lineage>
</organism>
<sequence length="61" mass="7090">MTDSRLIRRHFTLGGVLSKIHWEETMNDEPSLARSTLTDISYELTFISDLETEPYTLLTFP</sequence>
<name>A0A5C6DRD2_9BACT</name>
<evidence type="ECO:0000313" key="2">
    <source>
        <dbReference type="Proteomes" id="UP000315471"/>
    </source>
</evidence>
<gene>
    <name evidence="1" type="ORF">Q31b_43540</name>
</gene>
<accession>A0A5C6DRD2</accession>
<protein>
    <submittedName>
        <fullName evidence="1">Uncharacterized protein</fullName>
    </submittedName>
</protein>
<evidence type="ECO:0000313" key="1">
    <source>
        <dbReference type="EMBL" id="TWU37566.1"/>
    </source>
</evidence>
<reference evidence="1 2" key="1">
    <citation type="submission" date="2019-02" db="EMBL/GenBank/DDBJ databases">
        <title>Deep-cultivation of Planctomycetes and their phenomic and genomic characterization uncovers novel biology.</title>
        <authorList>
            <person name="Wiegand S."/>
            <person name="Jogler M."/>
            <person name="Boedeker C."/>
            <person name="Pinto D."/>
            <person name="Vollmers J."/>
            <person name="Rivas-Marin E."/>
            <person name="Kohn T."/>
            <person name="Peeters S.H."/>
            <person name="Heuer A."/>
            <person name="Rast P."/>
            <person name="Oberbeckmann S."/>
            <person name="Bunk B."/>
            <person name="Jeske O."/>
            <person name="Meyerdierks A."/>
            <person name="Storesund J.E."/>
            <person name="Kallscheuer N."/>
            <person name="Luecker S."/>
            <person name="Lage O.M."/>
            <person name="Pohl T."/>
            <person name="Merkel B.J."/>
            <person name="Hornburger P."/>
            <person name="Mueller R.-W."/>
            <person name="Bruemmer F."/>
            <person name="Labrenz M."/>
            <person name="Spormann A.M."/>
            <person name="Op Den Camp H."/>
            <person name="Overmann J."/>
            <person name="Amann R."/>
            <person name="Jetten M.S.M."/>
            <person name="Mascher T."/>
            <person name="Medema M.H."/>
            <person name="Devos D.P."/>
            <person name="Kaster A.-K."/>
            <person name="Ovreas L."/>
            <person name="Rohde M."/>
            <person name="Galperin M.Y."/>
            <person name="Jogler C."/>
        </authorList>
    </citation>
    <scope>NUCLEOTIDE SEQUENCE [LARGE SCALE GENOMIC DNA]</scope>
    <source>
        <strain evidence="1 2">Q31b</strain>
    </source>
</reference>
<comment type="caution">
    <text evidence="1">The sequence shown here is derived from an EMBL/GenBank/DDBJ whole genome shotgun (WGS) entry which is preliminary data.</text>
</comment>
<dbReference type="Proteomes" id="UP000315471">
    <property type="component" value="Unassembled WGS sequence"/>
</dbReference>
<keyword evidence="2" id="KW-1185">Reference proteome</keyword>